<dbReference type="PANTHER" id="PTHR40079">
    <property type="entry name" value="MANNAN ENDO-1,4-BETA-MANNOSIDASE E-RELATED"/>
    <property type="match status" value="1"/>
</dbReference>
<dbReference type="RefSeq" id="WP_041578519.1">
    <property type="nucleotide sequence ID" value="NZ_CAJXAW010000008.1"/>
</dbReference>
<dbReference type="InterPro" id="IPR017853">
    <property type="entry name" value="GH"/>
</dbReference>
<dbReference type="GO" id="GO:0016985">
    <property type="term" value="F:mannan endo-1,4-beta-mannosidase activity"/>
    <property type="evidence" value="ECO:0007669"/>
    <property type="project" value="InterPro"/>
</dbReference>
<dbReference type="PANTHER" id="PTHR40079:SF4">
    <property type="entry name" value="GH26 DOMAIN-CONTAINING PROTEIN-RELATED"/>
    <property type="match status" value="1"/>
</dbReference>
<feature type="active site" description="Proton donor" evidence="4">
    <location>
        <position position="204"/>
    </location>
</feature>
<dbReference type="PRINTS" id="PR00739">
    <property type="entry name" value="GLHYDRLASE26"/>
</dbReference>
<evidence type="ECO:0000313" key="7">
    <source>
        <dbReference type="Proteomes" id="UP000264330"/>
    </source>
</evidence>
<evidence type="ECO:0000256" key="2">
    <source>
        <dbReference type="ARBA" id="ARBA00022801"/>
    </source>
</evidence>
<comment type="similarity">
    <text evidence="1 4">Belongs to the glycosyl hydrolase 26 family.</text>
</comment>
<dbReference type="Proteomes" id="UP000264330">
    <property type="component" value="Unassembled WGS sequence"/>
</dbReference>
<name>A0A3D5IZS8_9FLAO</name>
<dbReference type="InterPro" id="IPR000805">
    <property type="entry name" value="Glyco_hydro_26"/>
</dbReference>
<reference evidence="6 7" key="1">
    <citation type="journal article" date="2018" name="Nat. Biotechnol.">
        <title>A standardized bacterial taxonomy based on genome phylogeny substantially revises the tree of life.</title>
        <authorList>
            <person name="Parks D.H."/>
            <person name="Chuvochina M."/>
            <person name="Waite D.W."/>
            <person name="Rinke C."/>
            <person name="Skarshewski A."/>
            <person name="Chaumeil P.A."/>
            <person name="Hugenholtz P."/>
        </authorList>
    </citation>
    <scope>NUCLEOTIDE SEQUENCE [LARGE SCALE GENOMIC DNA]</scope>
    <source>
        <strain evidence="6">UBA9359</strain>
    </source>
</reference>
<organism evidence="6 7">
    <name type="scientific">Zunongwangia profunda</name>
    <dbReference type="NCBI Taxonomy" id="398743"/>
    <lineage>
        <taxon>Bacteria</taxon>
        <taxon>Pseudomonadati</taxon>
        <taxon>Bacteroidota</taxon>
        <taxon>Flavobacteriia</taxon>
        <taxon>Flavobacteriales</taxon>
        <taxon>Flavobacteriaceae</taxon>
        <taxon>Zunongwangia</taxon>
    </lineage>
</organism>
<evidence type="ECO:0000256" key="4">
    <source>
        <dbReference type="PROSITE-ProRule" id="PRU01100"/>
    </source>
</evidence>
<dbReference type="PROSITE" id="PS51764">
    <property type="entry name" value="GH26"/>
    <property type="match status" value="1"/>
</dbReference>
<evidence type="ECO:0000259" key="5">
    <source>
        <dbReference type="PROSITE" id="PS51764"/>
    </source>
</evidence>
<dbReference type="SUPFAM" id="SSF51445">
    <property type="entry name" value="(Trans)glycosidases"/>
    <property type="match status" value="1"/>
</dbReference>
<keyword evidence="2 4" id="KW-0378">Hydrolase</keyword>
<evidence type="ECO:0000256" key="3">
    <source>
        <dbReference type="ARBA" id="ARBA00023295"/>
    </source>
</evidence>
<dbReference type="EMBL" id="DPMF01000221">
    <property type="protein sequence ID" value="HCV81213.1"/>
    <property type="molecule type" value="Genomic_DNA"/>
</dbReference>
<dbReference type="Pfam" id="PF02156">
    <property type="entry name" value="Glyco_hydro_26"/>
    <property type="match status" value="1"/>
</dbReference>
<protein>
    <submittedName>
        <fullName evidence="6">Beta-mannosidase</fullName>
    </submittedName>
</protein>
<dbReference type="InterPro" id="IPR022790">
    <property type="entry name" value="GH26_dom"/>
</dbReference>
<dbReference type="Gene3D" id="3.20.20.80">
    <property type="entry name" value="Glycosidases"/>
    <property type="match status" value="1"/>
</dbReference>
<feature type="active site" description="Nucleophile" evidence="4">
    <location>
        <position position="307"/>
    </location>
</feature>
<dbReference type="GO" id="GO:0006080">
    <property type="term" value="P:substituted mannan metabolic process"/>
    <property type="evidence" value="ECO:0007669"/>
    <property type="project" value="InterPro"/>
</dbReference>
<comment type="caution">
    <text evidence="6">The sequence shown here is derived from an EMBL/GenBank/DDBJ whole genome shotgun (WGS) entry which is preliminary data.</text>
</comment>
<gene>
    <name evidence="6" type="ORF">DGQ38_09200</name>
</gene>
<dbReference type="AlphaFoldDB" id="A0A3D5IZS8"/>
<evidence type="ECO:0000313" key="6">
    <source>
        <dbReference type="EMBL" id="HCV81213.1"/>
    </source>
</evidence>
<sequence length="398" mass="44947">MKIVKIILLINLYLLGTSCSSDNVDSPIVDEGEKTTEIALKLVDNNATLETKALYSNLWQIQSKGFMFGHHDALLYGRDWITEQGRSDVKEVSGDYPAVYSIDFAEIMDGRSEGNTMNEHRKRTILEARGRGEVIMANAHLNNPVTGGDSWDNSNSTVAKEILSSGSQANIVFKSWLDKLAVFVKDLKDDKGNAIPIIFRPFHEHTQSWSWWGTSNTTQEEFINLWKFTVDYLKNEKGVHNLIYAISPQLDGVGTKSNLLYRWPGDNYVDFIGLDSYHGTNSTALTINTRNLAELSKEKQKPVGITETGIEGIRQGNGQEYPMYWTEEILNPIIGKDISMVIMWRNKYDPSHSGHHFYGPYIGHSSADNFVEFYESSFTLFSGDLPDMYRMPDGVTVN</sequence>
<evidence type="ECO:0000256" key="1">
    <source>
        <dbReference type="ARBA" id="ARBA00007754"/>
    </source>
</evidence>
<feature type="domain" description="GH26" evidence="5">
    <location>
        <begin position="49"/>
        <end position="383"/>
    </location>
</feature>
<keyword evidence="3 4" id="KW-0326">Glycosidase</keyword>
<proteinExistence type="inferred from homology"/>
<dbReference type="PROSITE" id="PS51257">
    <property type="entry name" value="PROKAR_LIPOPROTEIN"/>
    <property type="match status" value="1"/>
</dbReference>
<accession>A0A3D5IZS8</accession>